<comment type="caution">
    <text evidence="2">The sequence shown here is derived from an EMBL/GenBank/DDBJ whole genome shotgun (WGS) entry which is preliminary data.</text>
</comment>
<proteinExistence type="predicted"/>
<feature type="transmembrane region" description="Helical" evidence="1">
    <location>
        <begin position="78"/>
        <end position="100"/>
    </location>
</feature>
<accession>A0A484C7H3</accession>
<keyword evidence="1" id="KW-1133">Transmembrane helix</keyword>
<name>A0A484C7H3_PERFV</name>
<evidence type="ECO:0000313" key="2">
    <source>
        <dbReference type="EMBL" id="TDG99898.1"/>
    </source>
</evidence>
<evidence type="ECO:0000256" key="1">
    <source>
        <dbReference type="SAM" id="Phobius"/>
    </source>
</evidence>
<gene>
    <name evidence="2" type="ORF">EPR50_G00199170</name>
</gene>
<keyword evidence="1" id="KW-0812">Transmembrane</keyword>
<dbReference type="EMBL" id="SCKG01000019">
    <property type="protein sequence ID" value="TDG99898.1"/>
    <property type="molecule type" value="Genomic_DNA"/>
</dbReference>
<organism evidence="2 3">
    <name type="scientific">Perca flavescens</name>
    <name type="common">American yellow perch</name>
    <name type="synonym">Morone flavescens</name>
    <dbReference type="NCBI Taxonomy" id="8167"/>
    <lineage>
        <taxon>Eukaryota</taxon>
        <taxon>Metazoa</taxon>
        <taxon>Chordata</taxon>
        <taxon>Craniata</taxon>
        <taxon>Vertebrata</taxon>
        <taxon>Euteleostomi</taxon>
        <taxon>Actinopterygii</taxon>
        <taxon>Neopterygii</taxon>
        <taxon>Teleostei</taxon>
        <taxon>Neoteleostei</taxon>
        <taxon>Acanthomorphata</taxon>
        <taxon>Eupercaria</taxon>
        <taxon>Perciformes</taxon>
        <taxon>Percoidei</taxon>
        <taxon>Percidae</taxon>
        <taxon>Percinae</taxon>
        <taxon>Perca</taxon>
    </lineage>
</organism>
<keyword evidence="1" id="KW-0472">Membrane</keyword>
<protein>
    <submittedName>
        <fullName evidence="2">Uncharacterized protein</fullName>
    </submittedName>
</protein>
<sequence>MCSPGQQQCRVCYKKCNEREVCLNFTVTGEPGQMPYDKRCRYEFKSRARMSHYCGNGKFSGFGDVVPYGTDEPPDETLTVVAIVIPVILSACIILSCYCFRRHRSIICPTIPDPSAIFKEMMLNGNKEFKTTPGSLYTPVPESVEPCKITLSPRKPPDTLV</sequence>
<dbReference type="AlphaFoldDB" id="A0A484C7H3"/>
<keyword evidence="3" id="KW-1185">Reference proteome</keyword>
<reference evidence="2 3" key="1">
    <citation type="submission" date="2019-01" db="EMBL/GenBank/DDBJ databases">
        <title>A chromosome-scale genome assembly of the yellow perch, Perca flavescens.</title>
        <authorList>
            <person name="Feron R."/>
            <person name="Morvezen R."/>
            <person name="Bestin A."/>
            <person name="Haffray P."/>
            <person name="Klopp C."/>
            <person name="Zahm M."/>
            <person name="Cabau C."/>
            <person name="Roques C."/>
            <person name="Donnadieu C."/>
            <person name="Bouchez O."/>
            <person name="Christie M."/>
            <person name="Larson W."/>
            <person name="Guiguen Y."/>
        </authorList>
    </citation>
    <scope>NUCLEOTIDE SEQUENCE [LARGE SCALE GENOMIC DNA]</scope>
    <source>
        <strain evidence="2">YP-PL-M2</strain>
        <tissue evidence="2">Blood</tissue>
    </source>
</reference>
<dbReference type="Proteomes" id="UP000295070">
    <property type="component" value="Chromosome 19"/>
</dbReference>
<evidence type="ECO:0000313" key="3">
    <source>
        <dbReference type="Proteomes" id="UP000295070"/>
    </source>
</evidence>